<dbReference type="EnsemblPlants" id="AES93854">
    <property type="protein sequence ID" value="AES93854"/>
    <property type="gene ID" value="MTR_5g008250"/>
</dbReference>
<gene>
    <name evidence="2" type="ordered locus">MTR_5g008250</name>
    <name evidence="3" type="ORF">MtrunA17_Chr5g0396001</name>
</gene>
<dbReference type="EMBL" id="CM001221">
    <property type="protein sequence ID" value="AES93854.1"/>
    <property type="molecule type" value="Genomic_DNA"/>
</dbReference>
<proteinExistence type="predicted"/>
<reference evidence="4" key="3">
    <citation type="submission" date="2015-04" db="UniProtKB">
        <authorList>
            <consortium name="EnsemblPlants"/>
        </authorList>
    </citation>
    <scope>IDENTIFICATION</scope>
    <source>
        <strain evidence="4">cv. Jemalong A17</strain>
    </source>
</reference>
<name>G7K7U9_MEDTR</name>
<dbReference type="EMBL" id="PSQE01000005">
    <property type="protein sequence ID" value="RHN53451.1"/>
    <property type="molecule type" value="Genomic_DNA"/>
</dbReference>
<sequence length="99" mass="10428">MGEAKQPRGTEPHIVIQSNQPDTTSTIQRICVRILGFGGAIISKIEDGTNNKIGVLIKFGDSSSANVAISSNSIMKNKNSVDPTSSNSVSQGLDLSLKL</sequence>
<reference evidence="6" key="4">
    <citation type="journal article" date="2018" name="Nat. Plants">
        <title>Whole-genome landscape of Medicago truncatula symbiotic genes.</title>
        <authorList>
            <person name="Pecrix Y."/>
            <person name="Staton S.E."/>
            <person name="Sallet E."/>
            <person name="Lelandais-Briere C."/>
            <person name="Moreau S."/>
            <person name="Carrere S."/>
            <person name="Blein T."/>
            <person name="Jardinaud M.F."/>
            <person name="Latrasse D."/>
            <person name="Zouine M."/>
            <person name="Zahm M."/>
            <person name="Kreplak J."/>
            <person name="Mayjonade B."/>
            <person name="Satge C."/>
            <person name="Perez M."/>
            <person name="Cauet S."/>
            <person name="Marande W."/>
            <person name="Chantry-Darmon C."/>
            <person name="Lopez-Roques C."/>
            <person name="Bouchez O."/>
            <person name="Berard A."/>
            <person name="Debelle F."/>
            <person name="Munos S."/>
            <person name="Bendahmane A."/>
            <person name="Berges H."/>
            <person name="Niebel A."/>
            <person name="Buitink J."/>
            <person name="Frugier F."/>
            <person name="Benhamed M."/>
            <person name="Crespi M."/>
            <person name="Gouzy J."/>
            <person name="Gamas P."/>
        </authorList>
    </citation>
    <scope>NUCLEOTIDE SEQUENCE [LARGE SCALE GENOMIC DNA]</scope>
    <source>
        <strain evidence="6">cv. Jemalong A17</strain>
    </source>
</reference>
<feature type="compositionally biased region" description="Basic and acidic residues" evidence="1">
    <location>
        <begin position="1"/>
        <end position="11"/>
    </location>
</feature>
<feature type="region of interest" description="Disordered" evidence="1">
    <location>
        <begin position="1"/>
        <end position="20"/>
    </location>
</feature>
<dbReference type="PaxDb" id="3880-AES93854"/>
<evidence type="ECO:0000313" key="4">
    <source>
        <dbReference type="EnsemblPlants" id="AES93854"/>
    </source>
</evidence>
<accession>G7K7U9</accession>
<reference evidence="3" key="5">
    <citation type="journal article" date="2018" name="Nat. Plants">
        <title>Whole-genome landscape of Medicago truncatula symbiotic genes.</title>
        <authorList>
            <person name="Pecrix Y."/>
            <person name="Gamas P."/>
            <person name="Carrere S."/>
        </authorList>
    </citation>
    <scope>NUCLEOTIDE SEQUENCE</scope>
    <source>
        <tissue evidence="3">Leaves</tissue>
    </source>
</reference>
<evidence type="ECO:0000256" key="1">
    <source>
        <dbReference type="SAM" id="MobiDB-lite"/>
    </source>
</evidence>
<dbReference type="Gramene" id="rna28359">
    <property type="protein sequence ID" value="RHN53451.1"/>
    <property type="gene ID" value="gene28359"/>
</dbReference>
<evidence type="ECO:0000313" key="3">
    <source>
        <dbReference type="EMBL" id="RHN53451.1"/>
    </source>
</evidence>
<reference evidence="2 5" key="2">
    <citation type="journal article" date="2014" name="BMC Genomics">
        <title>An improved genome release (version Mt4.0) for the model legume Medicago truncatula.</title>
        <authorList>
            <person name="Tang H."/>
            <person name="Krishnakumar V."/>
            <person name="Bidwell S."/>
            <person name="Rosen B."/>
            <person name="Chan A."/>
            <person name="Zhou S."/>
            <person name="Gentzbittel L."/>
            <person name="Childs K.L."/>
            <person name="Yandell M."/>
            <person name="Gundlach H."/>
            <person name="Mayer K.F."/>
            <person name="Schwartz D.C."/>
            <person name="Town C.D."/>
        </authorList>
    </citation>
    <scope>GENOME REANNOTATION</scope>
    <source>
        <strain evidence="4 5">cv. Jemalong A17</strain>
    </source>
</reference>
<evidence type="ECO:0000313" key="2">
    <source>
        <dbReference type="EMBL" id="AES93854.1"/>
    </source>
</evidence>
<evidence type="ECO:0000313" key="5">
    <source>
        <dbReference type="Proteomes" id="UP000002051"/>
    </source>
</evidence>
<protein>
    <submittedName>
        <fullName evidence="2 4">Uncharacterized protein</fullName>
    </submittedName>
</protein>
<feature type="compositionally biased region" description="Polar residues" evidence="1">
    <location>
        <begin position="81"/>
        <end position="93"/>
    </location>
</feature>
<keyword evidence="5" id="KW-1185">Reference proteome</keyword>
<organism evidence="2 5">
    <name type="scientific">Medicago truncatula</name>
    <name type="common">Barrel medic</name>
    <name type="synonym">Medicago tribuloides</name>
    <dbReference type="NCBI Taxonomy" id="3880"/>
    <lineage>
        <taxon>Eukaryota</taxon>
        <taxon>Viridiplantae</taxon>
        <taxon>Streptophyta</taxon>
        <taxon>Embryophyta</taxon>
        <taxon>Tracheophyta</taxon>
        <taxon>Spermatophyta</taxon>
        <taxon>Magnoliopsida</taxon>
        <taxon>eudicotyledons</taxon>
        <taxon>Gunneridae</taxon>
        <taxon>Pentapetalae</taxon>
        <taxon>rosids</taxon>
        <taxon>fabids</taxon>
        <taxon>Fabales</taxon>
        <taxon>Fabaceae</taxon>
        <taxon>Papilionoideae</taxon>
        <taxon>50 kb inversion clade</taxon>
        <taxon>NPAAA clade</taxon>
        <taxon>Hologalegina</taxon>
        <taxon>IRL clade</taxon>
        <taxon>Trifolieae</taxon>
        <taxon>Medicago</taxon>
    </lineage>
</organism>
<dbReference type="Proteomes" id="UP000265566">
    <property type="component" value="Chromosome 5"/>
</dbReference>
<dbReference type="Proteomes" id="UP000002051">
    <property type="component" value="Chromosome 5"/>
</dbReference>
<dbReference type="HOGENOM" id="CLU_2323960_0_0_1"/>
<reference evidence="2 5" key="1">
    <citation type="journal article" date="2011" name="Nature">
        <title>The Medicago genome provides insight into the evolution of rhizobial symbioses.</title>
        <authorList>
            <person name="Young N.D."/>
            <person name="Debelle F."/>
            <person name="Oldroyd G.E."/>
            <person name="Geurts R."/>
            <person name="Cannon S.B."/>
            <person name="Udvardi M.K."/>
            <person name="Benedito V.A."/>
            <person name="Mayer K.F."/>
            <person name="Gouzy J."/>
            <person name="Schoof H."/>
            <person name="Van de Peer Y."/>
            <person name="Proost S."/>
            <person name="Cook D.R."/>
            <person name="Meyers B.C."/>
            <person name="Spannagl M."/>
            <person name="Cheung F."/>
            <person name="De Mita S."/>
            <person name="Krishnakumar V."/>
            <person name="Gundlach H."/>
            <person name="Zhou S."/>
            <person name="Mudge J."/>
            <person name="Bharti A.K."/>
            <person name="Murray J.D."/>
            <person name="Naoumkina M.A."/>
            <person name="Rosen B."/>
            <person name="Silverstein K.A."/>
            <person name="Tang H."/>
            <person name="Rombauts S."/>
            <person name="Zhao P.X."/>
            <person name="Zhou P."/>
            <person name="Barbe V."/>
            <person name="Bardou P."/>
            <person name="Bechner M."/>
            <person name="Bellec A."/>
            <person name="Berger A."/>
            <person name="Berges H."/>
            <person name="Bidwell S."/>
            <person name="Bisseling T."/>
            <person name="Choisne N."/>
            <person name="Couloux A."/>
            <person name="Denny R."/>
            <person name="Deshpande S."/>
            <person name="Dai X."/>
            <person name="Doyle J.J."/>
            <person name="Dudez A.M."/>
            <person name="Farmer A.D."/>
            <person name="Fouteau S."/>
            <person name="Franken C."/>
            <person name="Gibelin C."/>
            <person name="Gish J."/>
            <person name="Goldstein S."/>
            <person name="Gonzalez A.J."/>
            <person name="Green P.J."/>
            <person name="Hallab A."/>
            <person name="Hartog M."/>
            <person name="Hua A."/>
            <person name="Humphray S.J."/>
            <person name="Jeong D.H."/>
            <person name="Jing Y."/>
            <person name="Jocker A."/>
            <person name="Kenton S.M."/>
            <person name="Kim D.J."/>
            <person name="Klee K."/>
            <person name="Lai H."/>
            <person name="Lang C."/>
            <person name="Lin S."/>
            <person name="Macmil S.L."/>
            <person name="Magdelenat G."/>
            <person name="Matthews L."/>
            <person name="McCorrison J."/>
            <person name="Monaghan E.L."/>
            <person name="Mun J.H."/>
            <person name="Najar F.Z."/>
            <person name="Nicholson C."/>
            <person name="Noirot C."/>
            <person name="O'Bleness M."/>
            <person name="Paule C.R."/>
            <person name="Poulain J."/>
            <person name="Prion F."/>
            <person name="Qin B."/>
            <person name="Qu C."/>
            <person name="Retzel E.F."/>
            <person name="Riddle C."/>
            <person name="Sallet E."/>
            <person name="Samain S."/>
            <person name="Samson N."/>
            <person name="Sanders I."/>
            <person name="Saurat O."/>
            <person name="Scarpelli C."/>
            <person name="Schiex T."/>
            <person name="Segurens B."/>
            <person name="Severin A.J."/>
            <person name="Sherrier D.J."/>
            <person name="Shi R."/>
            <person name="Sims S."/>
            <person name="Singer S.R."/>
            <person name="Sinharoy S."/>
            <person name="Sterck L."/>
            <person name="Viollet A."/>
            <person name="Wang B.B."/>
            <person name="Wang K."/>
            <person name="Wang M."/>
            <person name="Wang X."/>
            <person name="Warfsmann J."/>
            <person name="Weissenbach J."/>
            <person name="White D.D."/>
            <person name="White J.D."/>
            <person name="Wiley G.B."/>
            <person name="Wincker P."/>
            <person name="Xing Y."/>
            <person name="Yang L."/>
            <person name="Yao Z."/>
            <person name="Ying F."/>
            <person name="Zhai J."/>
            <person name="Zhou L."/>
            <person name="Zuber A."/>
            <person name="Denarie J."/>
            <person name="Dixon R.A."/>
            <person name="May G.D."/>
            <person name="Schwartz D.C."/>
            <person name="Rogers J."/>
            <person name="Quetier F."/>
            <person name="Town C.D."/>
            <person name="Roe B.A."/>
        </authorList>
    </citation>
    <scope>NUCLEOTIDE SEQUENCE [LARGE SCALE GENOMIC DNA]</scope>
    <source>
        <strain evidence="2">A17</strain>
        <strain evidence="4 5">cv. Jemalong A17</strain>
    </source>
</reference>
<evidence type="ECO:0000313" key="6">
    <source>
        <dbReference type="Proteomes" id="UP000265566"/>
    </source>
</evidence>
<feature type="region of interest" description="Disordered" evidence="1">
    <location>
        <begin position="76"/>
        <end position="99"/>
    </location>
</feature>
<dbReference type="AlphaFoldDB" id="G7K7U9"/>